<reference evidence="2 3" key="1">
    <citation type="submission" date="2018-06" db="EMBL/GenBank/DDBJ databases">
        <title>Draft genome sequence of Modestobacter versicolor CP153-2.</title>
        <authorList>
            <person name="Gundlapally S.R."/>
        </authorList>
    </citation>
    <scope>NUCLEOTIDE SEQUENCE [LARGE SCALE GENOMIC DNA]</scope>
    <source>
        <strain evidence="2 3">CP153-2</strain>
    </source>
</reference>
<reference evidence="1 4" key="2">
    <citation type="submission" date="2020-08" db="EMBL/GenBank/DDBJ databases">
        <title>Sequencing the genomes of 1000 actinobacteria strains.</title>
        <authorList>
            <person name="Klenk H.-P."/>
        </authorList>
    </citation>
    <scope>NUCLEOTIDE SEQUENCE [LARGE SCALE GENOMIC DNA]</scope>
    <source>
        <strain evidence="1 4">DSM 16678</strain>
    </source>
</reference>
<dbReference type="AlphaFoldDB" id="A0A323V5G3"/>
<name>A0A323V5G3_9ACTN</name>
<evidence type="ECO:0000313" key="4">
    <source>
        <dbReference type="Proteomes" id="UP000580718"/>
    </source>
</evidence>
<dbReference type="EMBL" id="QKNV01000220">
    <property type="protein sequence ID" value="PZA20125.1"/>
    <property type="molecule type" value="Genomic_DNA"/>
</dbReference>
<dbReference type="OrthoDB" id="4333526at2"/>
<proteinExistence type="predicted"/>
<sequence>MTRSQRFIFRNMQGRTRHNINWDAITQESSVDMTAAMWQFSGGIFGTDGRPVLGEPGREPNVYITNIGPHGKPGREAGGVEFLAHTETDHPVDVMVTVTVSDPVEATTVLG</sequence>
<evidence type="ECO:0000313" key="2">
    <source>
        <dbReference type="EMBL" id="PZA20125.1"/>
    </source>
</evidence>
<dbReference type="Proteomes" id="UP000247602">
    <property type="component" value="Unassembled WGS sequence"/>
</dbReference>
<dbReference type="Proteomes" id="UP000580718">
    <property type="component" value="Unassembled WGS sequence"/>
</dbReference>
<dbReference type="EMBL" id="JACIBU010000001">
    <property type="protein sequence ID" value="MBB3676325.1"/>
    <property type="molecule type" value="Genomic_DNA"/>
</dbReference>
<evidence type="ECO:0000313" key="1">
    <source>
        <dbReference type="EMBL" id="MBB3676325.1"/>
    </source>
</evidence>
<gene>
    <name evidence="2" type="ORF">DMO24_17080</name>
    <name evidence="1" type="ORF">FHX36_002060</name>
</gene>
<protein>
    <submittedName>
        <fullName evidence="2">Uncharacterized protein</fullName>
    </submittedName>
</protein>
<organism evidence="2 3">
    <name type="scientific">Modestobacter versicolor</name>
    <dbReference type="NCBI Taxonomy" id="429133"/>
    <lineage>
        <taxon>Bacteria</taxon>
        <taxon>Bacillati</taxon>
        <taxon>Actinomycetota</taxon>
        <taxon>Actinomycetes</taxon>
        <taxon>Geodermatophilales</taxon>
        <taxon>Geodermatophilaceae</taxon>
        <taxon>Modestobacter</taxon>
    </lineage>
</organism>
<dbReference type="RefSeq" id="WP_110553380.1">
    <property type="nucleotide sequence ID" value="NZ_JACIBU010000001.1"/>
</dbReference>
<comment type="caution">
    <text evidence="2">The sequence shown here is derived from an EMBL/GenBank/DDBJ whole genome shotgun (WGS) entry which is preliminary data.</text>
</comment>
<keyword evidence="3" id="KW-1185">Reference proteome</keyword>
<accession>A0A323V5G3</accession>
<evidence type="ECO:0000313" key="3">
    <source>
        <dbReference type="Proteomes" id="UP000247602"/>
    </source>
</evidence>